<gene>
    <name evidence="1" type="primary">ORF169649</name>
</gene>
<protein>
    <submittedName>
        <fullName evidence="1">Uncharacterized protein</fullName>
    </submittedName>
</protein>
<sequence>MPTVCLQVLKYDWSSSLNILNKEPFRPPVLQKFAASDQVKASVEKNTHLFPRSIQPTGQTPHADFNVVHPVFLQNKTLGASGTTVLYLH</sequence>
<evidence type="ECO:0000313" key="1">
    <source>
        <dbReference type="EMBL" id="CEK89224.1"/>
    </source>
</evidence>
<dbReference type="EMBL" id="HACG01042359">
    <property type="protein sequence ID" value="CEK89224.1"/>
    <property type="molecule type" value="Transcribed_RNA"/>
</dbReference>
<reference evidence="1" key="1">
    <citation type="submission" date="2014-12" db="EMBL/GenBank/DDBJ databases">
        <title>Insight into the proteome of Arion vulgaris.</title>
        <authorList>
            <person name="Aradska J."/>
            <person name="Bulat T."/>
            <person name="Smidak R."/>
            <person name="Sarate P."/>
            <person name="Gangsoo J."/>
            <person name="Sialana F."/>
            <person name="Bilban M."/>
            <person name="Lubec G."/>
        </authorList>
    </citation>
    <scope>NUCLEOTIDE SEQUENCE</scope>
    <source>
        <tissue evidence="1">Skin</tissue>
    </source>
</reference>
<accession>A0A0B7B7A0</accession>
<proteinExistence type="predicted"/>
<dbReference type="AlphaFoldDB" id="A0A0B7B7A0"/>
<organism evidence="1">
    <name type="scientific">Arion vulgaris</name>
    <dbReference type="NCBI Taxonomy" id="1028688"/>
    <lineage>
        <taxon>Eukaryota</taxon>
        <taxon>Metazoa</taxon>
        <taxon>Spiralia</taxon>
        <taxon>Lophotrochozoa</taxon>
        <taxon>Mollusca</taxon>
        <taxon>Gastropoda</taxon>
        <taxon>Heterobranchia</taxon>
        <taxon>Euthyneura</taxon>
        <taxon>Panpulmonata</taxon>
        <taxon>Eupulmonata</taxon>
        <taxon>Stylommatophora</taxon>
        <taxon>Helicina</taxon>
        <taxon>Arionoidea</taxon>
        <taxon>Arionidae</taxon>
        <taxon>Arion</taxon>
    </lineage>
</organism>
<name>A0A0B7B7A0_9EUPU</name>